<accession>A0ABX2FMX9</accession>
<organism evidence="1 2">
    <name type="scientific">Hymenobacter caeli</name>
    <dbReference type="NCBI Taxonomy" id="2735894"/>
    <lineage>
        <taxon>Bacteria</taxon>
        <taxon>Pseudomonadati</taxon>
        <taxon>Bacteroidota</taxon>
        <taxon>Cytophagia</taxon>
        <taxon>Cytophagales</taxon>
        <taxon>Hymenobacteraceae</taxon>
        <taxon>Hymenobacter</taxon>
    </lineage>
</organism>
<gene>
    <name evidence="1" type="ORF">HNP98_000651</name>
</gene>
<sequence length="37" mass="4290">MTVFKVFLIPDASFFPNLPIISMSEHYLTVPRTARYS</sequence>
<keyword evidence="2" id="KW-1185">Reference proteome</keyword>
<protein>
    <submittedName>
        <fullName evidence="1">Uncharacterized protein</fullName>
    </submittedName>
</protein>
<evidence type="ECO:0000313" key="1">
    <source>
        <dbReference type="EMBL" id="NRT17844.1"/>
    </source>
</evidence>
<name>A0ABX2FMX9_9BACT</name>
<reference evidence="1 2" key="1">
    <citation type="submission" date="2020-05" db="EMBL/GenBank/DDBJ databases">
        <title>Genomic Encyclopedia of Type Strains, Phase IV (KMG-V): Genome sequencing to study the core and pangenomes of soil and plant-associated prokaryotes.</title>
        <authorList>
            <person name="Whitman W."/>
        </authorList>
    </citation>
    <scope>NUCLEOTIDE SEQUENCE [LARGE SCALE GENOMIC DNA]</scope>
    <source>
        <strain evidence="1 2">9A</strain>
    </source>
</reference>
<evidence type="ECO:0000313" key="2">
    <source>
        <dbReference type="Proteomes" id="UP000779507"/>
    </source>
</evidence>
<comment type="caution">
    <text evidence="1">The sequence shown here is derived from an EMBL/GenBank/DDBJ whole genome shotgun (WGS) entry which is preliminary data.</text>
</comment>
<proteinExistence type="predicted"/>
<dbReference type="Proteomes" id="UP000779507">
    <property type="component" value="Unassembled WGS sequence"/>
</dbReference>
<dbReference type="EMBL" id="JABSNP010000002">
    <property type="protein sequence ID" value="NRT17844.1"/>
    <property type="molecule type" value="Genomic_DNA"/>
</dbReference>